<keyword evidence="8" id="KW-0067">ATP-binding</keyword>
<evidence type="ECO:0000313" key="16">
    <source>
        <dbReference type="EMBL" id="EGT53263.1"/>
    </source>
</evidence>
<feature type="domain" description="Guanylate cyclase" evidence="15">
    <location>
        <begin position="753"/>
        <end position="867"/>
    </location>
</feature>
<dbReference type="SUPFAM" id="SSF55073">
    <property type="entry name" value="Nucleotide cyclase"/>
    <property type="match status" value="2"/>
</dbReference>
<gene>
    <name evidence="16" type="primary">Cbn-acy-3</name>
    <name evidence="16" type="ORF">CAEBREN_03406</name>
</gene>
<feature type="transmembrane region" description="Helical" evidence="14">
    <location>
        <begin position="144"/>
        <end position="162"/>
    </location>
</feature>
<dbReference type="Gene3D" id="3.30.70.1230">
    <property type="entry name" value="Nucleotide cyclase"/>
    <property type="match status" value="2"/>
</dbReference>
<keyword evidence="7" id="KW-0547">Nucleotide-binding</keyword>
<keyword evidence="17" id="KW-1185">Reference proteome</keyword>
<evidence type="ECO:0000256" key="9">
    <source>
        <dbReference type="ARBA" id="ARBA00022842"/>
    </source>
</evidence>
<feature type="region of interest" description="Disordered" evidence="13">
    <location>
        <begin position="1017"/>
        <end position="1059"/>
    </location>
</feature>
<feature type="transmembrane region" description="Helical" evidence="14">
    <location>
        <begin position="23"/>
        <end position="41"/>
    </location>
</feature>
<keyword evidence="10 14" id="KW-1133">Transmembrane helix</keyword>
<feature type="transmembrane region" description="Helical" evidence="14">
    <location>
        <begin position="483"/>
        <end position="501"/>
    </location>
</feature>
<dbReference type="GO" id="GO:0004383">
    <property type="term" value="F:guanylate cyclase activity"/>
    <property type="evidence" value="ECO:0007669"/>
    <property type="project" value="UniProtKB-EC"/>
</dbReference>
<dbReference type="GO" id="GO:0006171">
    <property type="term" value="P:cAMP biosynthetic process"/>
    <property type="evidence" value="ECO:0007669"/>
    <property type="project" value="TreeGrafter"/>
</dbReference>
<keyword evidence="6" id="KW-0479">Metal-binding</keyword>
<dbReference type="PANTHER" id="PTHR45627:SF26">
    <property type="entry name" value="ADENYLATE CYCLASE TYPE 1"/>
    <property type="match status" value="1"/>
</dbReference>
<dbReference type="HOGENOM" id="CLU_285636_0_0_1"/>
<dbReference type="Pfam" id="PF00211">
    <property type="entry name" value="Guanylate_cyc"/>
    <property type="match status" value="2"/>
</dbReference>
<evidence type="ECO:0000313" key="17">
    <source>
        <dbReference type="Proteomes" id="UP000008068"/>
    </source>
</evidence>
<dbReference type="Proteomes" id="UP000008068">
    <property type="component" value="Unassembled WGS sequence"/>
</dbReference>
<comment type="catalytic activity">
    <reaction evidence="1">
        <text>GTP = 3',5'-cyclic GMP + diphosphate</text>
        <dbReference type="Rhea" id="RHEA:13665"/>
        <dbReference type="ChEBI" id="CHEBI:33019"/>
        <dbReference type="ChEBI" id="CHEBI:37565"/>
        <dbReference type="ChEBI" id="CHEBI:57746"/>
        <dbReference type="EC" id="4.6.1.2"/>
    </reaction>
</comment>
<dbReference type="PROSITE" id="PS50125">
    <property type="entry name" value="GUANYLATE_CYCLASE_2"/>
    <property type="match status" value="2"/>
</dbReference>
<evidence type="ECO:0000256" key="6">
    <source>
        <dbReference type="ARBA" id="ARBA00022723"/>
    </source>
</evidence>
<reference evidence="17" key="1">
    <citation type="submission" date="2011-07" db="EMBL/GenBank/DDBJ databases">
        <authorList>
            <consortium name="Caenorhabditis brenneri Sequencing and Analysis Consortium"/>
            <person name="Wilson R.K."/>
        </authorList>
    </citation>
    <scope>NUCLEOTIDE SEQUENCE [LARGE SCALE GENOMIC DNA]</scope>
    <source>
        <strain evidence="17">PB2801</strain>
    </source>
</reference>
<comment type="catalytic activity">
    <reaction evidence="2">
        <text>ATP = 3',5'-cyclic AMP + diphosphate</text>
        <dbReference type="Rhea" id="RHEA:15389"/>
        <dbReference type="ChEBI" id="CHEBI:30616"/>
        <dbReference type="ChEBI" id="CHEBI:33019"/>
        <dbReference type="ChEBI" id="CHEBI:58165"/>
        <dbReference type="EC" id="4.6.1.1"/>
    </reaction>
</comment>
<dbReference type="OMA" id="TPWTIGE"/>
<evidence type="ECO:0000256" key="8">
    <source>
        <dbReference type="ARBA" id="ARBA00022840"/>
    </source>
</evidence>
<dbReference type="AlphaFoldDB" id="G0N5C4"/>
<dbReference type="GO" id="GO:0035556">
    <property type="term" value="P:intracellular signal transduction"/>
    <property type="evidence" value="ECO:0007669"/>
    <property type="project" value="InterPro"/>
</dbReference>
<evidence type="ECO:0000256" key="4">
    <source>
        <dbReference type="ARBA" id="ARBA00012201"/>
    </source>
</evidence>
<protein>
    <recommendedName>
        <fullName evidence="4">adenylate cyclase</fullName>
        <ecNumber evidence="4">4.6.1.1</ecNumber>
    </recommendedName>
</protein>
<dbReference type="SMART" id="SM00044">
    <property type="entry name" value="CYCc"/>
    <property type="match status" value="2"/>
</dbReference>
<feature type="transmembrane region" description="Helical" evidence="14">
    <location>
        <begin position="47"/>
        <end position="67"/>
    </location>
</feature>
<name>G0N5C4_CAEBE</name>
<keyword evidence="12" id="KW-0456">Lyase</keyword>
<dbReference type="FunCoup" id="G0N5C4">
    <property type="interactions" value="309"/>
</dbReference>
<accession>G0N5C4</accession>
<dbReference type="EC" id="4.6.1.1" evidence="4"/>
<feature type="compositionally biased region" description="Polar residues" evidence="13">
    <location>
        <begin position="1042"/>
        <end position="1051"/>
    </location>
</feature>
<evidence type="ECO:0000256" key="1">
    <source>
        <dbReference type="ARBA" id="ARBA00001436"/>
    </source>
</evidence>
<sequence length="1259" mass="141573">MGFSSEWLEQSYLNWRHAASARLIRIVLFVTSGSAFLRTLGHIPGFYALWTAAILLLSTITIIFNVLRPLRITAFQILAGIILLLDVVFSLPGYESLFPALLAVFSLYAFFSLPFYVILATSTLVSIVQTCSFLLFVEPLHTNELLAIIVVHIWTNFTGIYLCSTADRLARNAFLSARNSSEAESTAEFQSNRLNKLLSSFLPFHLINQARHQITLYKPHLYNETYSQVSVAYGRLIGFESVLAQCSSIDAARVLKELDNRIERLAAANGCTRVASEGITAVCSIPGIDSQHATKLCRFAMELETLINSFRDATTAEVSVCIGIDSGAITAGVVGVSKWHYDVIGSVFDNALLMQSNATEPGVYVSNETRRFLGTTGEFELEKCPIGWKLYGHLPSPELFPINKRFSLVTVPQAVNRVLQSIVAMNPTLKTMGTNKKRKNEKSQEKFDMKKEKVEHSTIISVISQRFRNPGLETEYHKETDHWFIPSLAISIFFLVVYGIYHMLVMPRLITSLALIVGALTVMFFILLMLYIDYFHTFSQFITRTSAGHAVSIILIIVILFVCGIVNTVRDHFQRYHSQYYISLLFQFSCPQPNAPDVCQKAHFSTYSFAMWTITTAVFVRFPSIYLAVLLLISLLTYGLQIYVTRPSEFGPREFMTELDLSCFLISLATLVFVHSRRCEKLLRLDFLAVVKGIEETSMKDKLISLNNQMLLNLVPAHVAPGVIQKAGDVWHHSHQSVGIAYIAVSGFDLEGEAGINGLNYVFSHFDQAISNYKGVEKVKSANRFYIVAVGLLPDAAQNVNETPWTIGELLSTLAHFIITISQFAVENEFHVQIGVDCGSTLAVVANTDQPRYEIFGETLDRSRTLMQAAGHDTTLVSEEVFLALRPRPLRFSSQPVKVAMNLNAYELITGQREVSVEIPTMPREEQERHTQGMVEAQFASHSRMYDTQTSEMASSMASSFSSELRSIDGDAETDSDLEWITPETALMKEPQRNHRFVMKNSDYDPYREPVHRNMRAMSAEQDYRNRRIQSGSDMSDAECGPTTSRANSRNSCRRGWRPTSKNSLRNGFGLFRKGYSDNEQSIEAINQIEAAANRVDRMIQELNAFGDFAEVKPLEYQPFPANFGSVKSVHRAMSSACHTEYDNAESDAVISDVESNANSISQSRNSKSRQKRRWKDARRWHRDAADGDTESQCSSMTGSIDLDPIRWKSTHSIGYENEYEMQSDVEGLALEEMAALSRDIRNNFGDFQLATFDDIDQD</sequence>
<dbReference type="GO" id="GO:0046872">
    <property type="term" value="F:metal ion binding"/>
    <property type="evidence" value="ECO:0007669"/>
    <property type="project" value="UniProtKB-KW"/>
</dbReference>
<evidence type="ECO:0000256" key="5">
    <source>
        <dbReference type="ARBA" id="ARBA00022692"/>
    </source>
</evidence>
<dbReference type="GO" id="GO:2000114">
    <property type="term" value="P:regulation of establishment of cell polarity"/>
    <property type="evidence" value="ECO:0007669"/>
    <property type="project" value="EnsemblMetazoa"/>
</dbReference>
<evidence type="ECO:0000256" key="12">
    <source>
        <dbReference type="ARBA" id="ARBA00023239"/>
    </source>
</evidence>
<dbReference type="PANTHER" id="PTHR45627">
    <property type="entry name" value="ADENYLATE CYCLASE TYPE 1"/>
    <property type="match status" value="1"/>
</dbReference>
<dbReference type="InParanoid" id="G0N5C4"/>
<evidence type="ECO:0000256" key="14">
    <source>
        <dbReference type="SAM" id="Phobius"/>
    </source>
</evidence>
<feature type="region of interest" description="Disordered" evidence="13">
    <location>
        <begin position="1156"/>
        <end position="1198"/>
    </location>
</feature>
<keyword evidence="11 14" id="KW-0472">Membrane</keyword>
<dbReference type="GO" id="GO:0007189">
    <property type="term" value="P:adenylate cyclase-activating G protein-coupled receptor signaling pathway"/>
    <property type="evidence" value="ECO:0007669"/>
    <property type="project" value="TreeGrafter"/>
</dbReference>
<evidence type="ECO:0000259" key="15">
    <source>
        <dbReference type="PROSITE" id="PS50125"/>
    </source>
</evidence>
<dbReference type="FunFam" id="3.30.70.1230:FF:000078">
    <property type="entry name" value="Adenylyl CYclase"/>
    <property type="match status" value="1"/>
</dbReference>
<evidence type="ECO:0000256" key="7">
    <source>
        <dbReference type="ARBA" id="ARBA00022741"/>
    </source>
</evidence>
<feature type="domain" description="Guanylate cyclase" evidence="15">
    <location>
        <begin position="230"/>
        <end position="355"/>
    </location>
</feature>
<dbReference type="STRING" id="135651.G0N5C4"/>
<organism evidence="17">
    <name type="scientific">Caenorhabditis brenneri</name>
    <name type="common">Nematode worm</name>
    <dbReference type="NCBI Taxonomy" id="135651"/>
    <lineage>
        <taxon>Eukaryota</taxon>
        <taxon>Metazoa</taxon>
        <taxon>Ecdysozoa</taxon>
        <taxon>Nematoda</taxon>
        <taxon>Chromadorea</taxon>
        <taxon>Rhabditida</taxon>
        <taxon>Rhabditina</taxon>
        <taxon>Rhabditomorpha</taxon>
        <taxon>Rhabditoidea</taxon>
        <taxon>Rhabditidae</taxon>
        <taxon>Peloderinae</taxon>
        <taxon>Caenorhabditis</taxon>
    </lineage>
</organism>
<feature type="transmembrane region" description="Helical" evidence="14">
    <location>
        <begin position="547"/>
        <end position="569"/>
    </location>
</feature>
<dbReference type="EMBL" id="GL379840">
    <property type="protein sequence ID" value="EGT53263.1"/>
    <property type="molecule type" value="Genomic_DNA"/>
</dbReference>
<evidence type="ECO:0000256" key="11">
    <source>
        <dbReference type="ARBA" id="ARBA00023136"/>
    </source>
</evidence>
<keyword evidence="9" id="KW-0460">Magnesium</keyword>
<feature type="transmembrane region" description="Helical" evidence="14">
    <location>
        <begin position="74"/>
        <end position="94"/>
    </location>
</feature>
<comment type="subcellular location">
    <subcellularLocation>
        <location evidence="3">Membrane</location>
        <topology evidence="3">Multi-pass membrane protein</topology>
    </subcellularLocation>
</comment>
<evidence type="ECO:0000256" key="2">
    <source>
        <dbReference type="ARBA" id="ARBA00001593"/>
    </source>
</evidence>
<evidence type="ECO:0000256" key="10">
    <source>
        <dbReference type="ARBA" id="ARBA00022989"/>
    </source>
</evidence>
<dbReference type="GO" id="GO:0005886">
    <property type="term" value="C:plasma membrane"/>
    <property type="evidence" value="ECO:0007669"/>
    <property type="project" value="TreeGrafter"/>
</dbReference>
<feature type="transmembrane region" description="Helical" evidence="14">
    <location>
        <begin position="513"/>
        <end position="532"/>
    </location>
</feature>
<dbReference type="GO" id="GO:0005524">
    <property type="term" value="F:ATP binding"/>
    <property type="evidence" value="ECO:0007669"/>
    <property type="project" value="UniProtKB-KW"/>
</dbReference>
<proteinExistence type="predicted"/>
<dbReference type="InterPro" id="IPR029787">
    <property type="entry name" value="Nucleotide_cyclase"/>
</dbReference>
<dbReference type="InterPro" id="IPR001054">
    <property type="entry name" value="A/G_cyclase"/>
</dbReference>
<evidence type="ECO:0000256" key="3">
    <source>
        <dbReference type="ARBA" id="ARBA00004141"/>
    </source>
</evidence>
<dbReference type="CDD" id="cd07302">
    <property type="entry name" value="CHD"/>
    <property type="match status" value="1"/>
</dbReference>
<dbReference type="OrthoDB" id="5867840at2759"/>
<keyword evidence="5 14" id="KW-0812">Transmembrane</keyword>
<dbReference type="eggNOG" id="KOG3619">
    <property type="taxonomic scope" value="Eukaryota"/>
</dbReference>
<dbReference type="FunFam" id="3.30.70.1230:FF:000077">
    <property type="entry name" value="Adenylyl CYclase"/>
    <property type="match status" value="1"/>
</dbReference>
<dbReference type="GO" id="GO:0004016">
    <property type="term" value="F:adenylate cyclase activity"/>
    <property type="evidence" value="ECO:0007669"/>
    <property type="project" value="UniProtKB-EC"/>
</dbReference>
<feature type="compositionally biased region" description="Basic residues" evidence="13">
    <location>
        <begin position="1167"/>
        <end position="1182"/>
    </location>
</feature>
<evidence type="ECO:0000256" key="13">
    <source>
        <dbReference type="SAM" id="MobiDB-lite"/>
    </source>
</evidence>
<feature type="transmembrane region" description="Helical" evidence="14">
    <location>
        <begin position="625"/>
        <end position="643"/>
    </location>
</feature>